<dbReference type="OrthoDB" id="424794at2759"/>
<dbReference type="GO" id="GO:0000455">
    <property type="term" value="P:enzyme-directed rRNA pseudouridine synthesis"/>
    <property type="evidence" value="ECO:0007669"/>
    <property type="project" value="TreeGrafter"/>
</dbReference>
<dbReference type="PROSITE" id="PS01129">
    <property type="entry name" value="PSI_RLU"/>
    <property type="match status" value="1"/>
</dbReference>
<dbReference type="AlphaFoldDB" id="A0A8H2VDD0"/>
<dbReference type="InterPro" id="IPR020103">
    <property type="entry name" value="PsdUridine_synth_cat_dom_sf"/>
</dbReference>
<evidence type="ECO:0000256" key="3">
    <source>
        <dbReference type="ARBA" id="ARBA00038944"/>
    </source>
</evidence>
<accession>A0A8H2VDD0</accession>
<feature type="domain" description="Pseudouridine synthase RsuA/RluA-like" evidence="6">
    <location>
        <begin position="201"/>
        <end position="350"/>
    </location>
</feature>
<dbReference type="GO" id="GO:0003723">
    <property type="term" value="F:RNA binding"/>
    <property type="evidence" value="ECO:0007669"/>
    <property type="project" value="UniProtKB-KW"/>
</dbReference>
<dbReference type="Proteomes" id="UP000644660">
    <property type="component" value="Unassembled WGS sequence"/>
</dbReference>
<dbReference type="RefSeq" id="XP_041405237.1">
    <property type="nucleotide sequence ID" value="XM_041549303.1"/>
</dbReference>
<evidence type="ECO:0000256" key="4">
    <source>
        <dbReference type="PIRSR" id="PIRSR606225-1"/>
    </source>
</evidence>
<reference evidence="7 8" key="1">
    <citation type="submission" date="2020-05" db="EMBL/GenBank/DDBJ databases">
        <authorList>
            <person name="Casaregola S."/>
            <person name="Devillers H."/>
            <person name="Grondin C."/>
        </authorList>
    </citation>
    <scope>NUCLEOTIDE SEQUENCE [LARGE SCALE GENOMIC DNA]</scope>
    <source>
        <strain evidence="7 8">CLIB 1767</strain>
    </source>
</reference>
<dbReference type="GeneID" id="64856355"/>
<feature type="active site" evidence="4">
    <location>
        <position position="243"/>
    </location>
</feature>
<keyword evidence="5" id="KW-0694">RNA-binding</keyword>
<dbReference type="InterPro" id="IPR006225">
    <property type="entry name" value="PsdUridine_synth_RluC/D"/>
</dbReference>
<dbReference type="InterPro" id="IPR006224">
    <property type="entry name" value="PsdUridine_synth_RluA-like_CS"/>
</dbReference>
<evidence type="ECO:0000259" key="6">
    <source>
        <dbReference type="Pfam" id="PF00849"/>
    </source>
</evidence>
<dbReference type="CDD" id="cd02557">
    <property type="entry name" value="PseudoU_synth_ScRIB2"/>
    <property type="match status" value="1"/>
</dbReference>
<dbReference type="PANTHER" id="PTHR21600:SF40">
    <property type="entry name" value="PSEUDOURIDYLATE SYNTHASE RPUSD2"/>
    <property type="match status" value="1"/>
</dbReference>
<dbReference type="InterPro" id="IPR050188">
    <property type="entry name" value="RluA_PseudoU_synthase"/>
</dbReference>
<proteinExistence type="predicted"/>
<comment type="caution">
    <text evidence="7">The sequence shown here is derived from an EMBL/GenBank/DDBJ whole genome shotgun (WGS) entry which is preliminary data.</text>
</comment>
<dbReference type="FunFam" id="3.30.2350.10:FF:000017">
    <property type="entry name" value="Pseudouridine synthase"/>
    <property type="match status" value="1"/>
</dbReference>
<organism evidence="7 8">
    <name type="scientific">Maudiozyma barnettii</name>
    <dbReference type="NCBI Taxonomy" id="61262"/>
    <lineage>
        <taxon>Eukaryota</taxon>
        <taxon>Fungi</taxon>
        <taxon>Dikarya</taxon>
        <taxon>Ascomycota</taxon>
        <taxon>Saccharomycotina</taxon>
        <taxon>Saccharomycetes</taxon>
        <taxon>Saccharomycetales</taxon>
        <taxon>Saccharomycetaceae</taxon>
        <taxon>Maudiozyma</taxon>
    </lineage>
</organism>
<comment type="catalytic activity">
    <reaction evidence="2">
        <text>uridine(32) in tRNA = pseudouridine(32) in tRNA</text>
        <dbReference type="Rhea" id="RHEA:42544"/>
        <dbReference type="Rhea" id="RHEA-COMP:10107"/>
        <dbReference type="Rhea" id="RHEA-COMP:10108"/>
        <dbReference type="ChEBI" id="CHEBI:65314"/>
        <dbReference type="ChEBI" id="CHEBI:65315"/>
        <dbReference type="EC" id="5.4.99.28"/>
    </reaction>
</comment>
<dbReference type="Pfam" id="PF00849">
    <property type="entry name" value="PseudoU_synth_2"/>
    <property type="match status" value="1"/>
</dbReference>
<name>A0A8H2VDD0_9SACH</name>
<sequence length="591" mass="67970">MFVLARSLGFKISLEGTLFRTKMPHIKRGLTEISAFDELLQAEVKQAKKIQTQKLKRRKLEDTNSLIKKKGIKTLRDEKGFKLRAIESSKDGNKKKQEDPEYEVSIEGDLRIVKPYYFTYKTFCKQRWRERKLLDIFVTEFRDRKESYYKKCIDEGFVFIDDQVANIDTIVHDGNLITHKIHRHEPPVMATPINIIREDDDILVINKPSGVPVHPTGRYRFNSVTKILEKQLGYTVHPCNRLDKLTSGLMFLAKTPKGADIMGDQLKAREVSKEYIARVVGEFPKGEITVENPLRTYDPRVALNKVCDINEDSAKHSKTVFQCISFDGQTSIVRCKPLTGRQHQIRVHLQYIGFPIANDPIYSNVSIWGSTLGKNGEANFQEISEKLHEIGKTKSIQSWFYRDIKGEVLSEEKCPECDTELCSKPDPTELTLWLHAFKYASKLDLDSTVNTNECGLKNWSYQTPYPEWALEGHRKFTEQLQSSTDENYHSLLVHKDKILSETSVKLRSLQINPIDNMINDYLRKAGKDILPEGCTIYSTSVDPIITSKEIQKYQSNIIAIVVRTDKYRGTLIPDSSEHLLDKIIQVPDLVH</sequence>
<dbReference type="NCBIfam" id="TIGR00005">
    <property type="entry name" value="rluA_subfam"/>
    <property type="match status" value="1"/>
</dbReference>
<dbReference type="InterPro" id="IPR006145">
    <property type="entry name" value="PsdUridine_synth_RsuA/RluA"/>
</dbReference>
<evidence type="ECO:0000256" key="2">
    <source>
        <dbReference type="ARBA" id="ARBA00036184"/>
    </source>
</evidence>
<keyword evidence="8" id="KW-1185">Reference proteome</keyword>
<dbReference type="SUPFAM" id="SSF55120">
    <property type="entry name" value="Pseudouridine synthase"/>
    <property type="match status" value="1"/>
</dbReference>
<dbReference type="EC" id="5.4.99.28" evidence="3"/>
<dbReference type="GO" id="GO:0160151">
    <property type="term" value="F:tRNA pseudouridine(32) synthase activity"/>
    <property type="evidence" value="ECO:0007669"/>
    <property type="project" value="UniProtKB-EC"/>
</dbReference>
<evidence type="ECO:0000256" key="5">
    <source>
        <dbReference type="PROSITE-ProRule" id="PRU00182"/>
    </source>
</evidence>
<evidence type="ECO:0000313" key="8">
    <source>
        <dbReference type="Proteomes" id="UP000644660"/>
    </source>
</evidence>
<protein>
    <recommendedName>
        <fullName evidence="3">tRNA pseudouridine(32) synthase</fullName>
        <ecNumber evidence="3">5.4.99.28</ecNumber>
    </recommendedName>
</protein>
<gene>
    <name evidence="7" type="ORF">KABA2_02S13992</name>
</gene>
<dbReference type="Gene3D" id="3.30.2350.10">
    <property type="entry name" value="Pseudouridine synthase"/>
    <property type="match status" value="1"/>
</dbReference>
<dbReference type="EMBL" id="CAEFZW010000002">
    <property type="protein sequence ID" value="CAB4253199.1"/>
    <property type="molecule type" value="Genomic_DNA"/>
</dbReference>
<dbReference type="PROSITE" id="PS50889">
    <property type="entry name" value="S4"/>
    <property type="match status" value="1"/>
</dbReference>
<dbReference type="GO" id="GO:0031119">
    <property type="term" value="P:tRNA pseudouridine synthesis"/>
    <property type="evidence" value="ECO:0007669"/>
    <property type="project" value="UniProtKB-ARBA"/>
</dbReference>
<evidence type="ECO:0000313" key="7">
    <source>
        <dbReference type="EMBL" id="CAB4253199.1"/>
    </source>
</evidence>
<dbReference type="PANTHER" id="PTHR21600">
    <property type="entry name" value="MITOCHONDRIAL RNA PSEUDOURIDINE SYNTHASE"/>
    <property type="match status" value="1"/>
</dbReference>
<keyword evidence="1" id="KW-0413">Isomerase</keyword>
<evidence type="ECO:0000256" key="1">
    <source>
        <dbReference type="ARBA" id="ARBA00023235"/>
    </source>
</evidence>